<organism evidence="12 13">
    <name type="scientific">Candida metapsilosis</name>
    <dbReference type="NCBI Taxonomy" id="273372"/>
    <lineage>
        <taxon>Eukaryota</taxon>
        <taxon>Fungi</taxon>
        <taxon>Dikarya</taxon>
        <taxon>Ascomycota</taxon>
        <taxon>Saccharomycotina</taxon>
        <taxon>Pichiomycetes</taxon>
        <taxon>Debaryomycetaceae</taxon>
        <taxon>Candida/Lodderomyces clade</taxon>
        <taxon>Candida</taxon>
    </lineage>
</organism>
<evidence type="ECO:0000256" key="2">
    <source>
        <dbReference type="ARBA" id="ARBA00007333"/>
    </source>
</evidence>
<keyword evidence="7 11" id="KW-0406">Ion transport</keyword>
<gene>
    <name evidence="12" type="ORF">I9W82_003468</name>
</gene>
<dbReference type="OrthoDB" id="2125027at2759"/>
<accession>A0A8H7ZBD5</accession>
<comment type="subunit">
    <text evidence="11">F-type ATPases have 2 components, CF(1) - the catalytic core - and CF(0) - the membrane proton channel. CF(1) and CF(0) have multiple subunits.</text>
</comment>
<keyword evidence="5 11" id="KW-0375">Hydrogen ion transport</keyword>
<keyword evidence="3 11" id="KW-0813">Transport</keyword>
<evidence type="ECO:0000256" key="7">
    <source>
        <dbReference type="ARBA" id="ARBA00023065"/>
    </source>
</evidence>
<evidence type="ECO:0000256" key="4">
    <source>
        <dbReference type="ARBA" id="ARBA00022547"/>
    </source>
</evidence>
<name>A0A8H7ZBD5_9ASCO</name>
<evidence type="ECO:0000256" key="5">
    <source>
        <dbReference type="ARBA" id="ARBA00022781"/>
    </source>
</evidence>
<keyword evidence="4 11" id="KW-0138">CF(0)</keyword>
<dbReference type="GeneID" id="93652097"/>
<evidence type="ECO:0000256" key="9">
    <source>
        <dbReference type="ARBA" id="ARBA00023136"/>
    </source>
</evidence>
<keyword evidence="9" id="KW-0472">Membrane</keyword>
<dbReference type="GO" id="GO:0015078">
    <property type="term" value="F:proton transmembrane transporter activity"/>
    <property type="evidence" value="ECO:0007669"/>
    <property type="project" value="InterPro"/>
</dbReference>
<dbReference type="GO" id="GO:0005743">
    <property type="term" value="C:mitochondrial inner membrane"/>
    <property type="evidence" value="ECO:0007669"/>
    <property type="project" value="UniProtKB-SubCell"/>
</dbReference>
<keyword evidence="13" id="KW-1185">Reference proteome</keyword>
<dbReference type="GO" id="GO:0015986">
    <property type="term" value="P:proton motive force-driven ATP synthesis"/>
    <property type="evidence" value="ECO:0007669"/>
    <property type="project" value="InterPro"/>
</dbReference>
<evidence type="ECO:0000256" key="6">
    <source>
        <dbReference type="ARBA" id="ARBA00022792"/>
    </source>
</evidence>
<evidence type="ECO:0000256" key="10">
    <source>
        <dbReference type="ARBA" id="ARBA00023310"/>
    </source>
</evidence>
<reference evidence="12 13" key="1">
    <citation type="submission" date="2020-12" db="EMBL/GenBank/DDBJ databases">
        <title>Effect of drift, selection, and recombination on the evolution of hybrid genomes in Candida yeast pathogens.</title>
        <authorList>
            <person name="Mixao V."/>
            <person name="Ksiezopolska E."/>
            <person name="Saus E."/>
            <person name="Boekhout T."/>
            <person name="Gacser A."/>
            <person name="Gabaldon T."/>
        </authorList>
    </citation>
    <scope>NUCLEOTIDE SEQUENCE [LARGE SCALE GENOMIC DNA]</scope>
    <source>
        <strain evidence="12 13">BP57</strain>
    </source>
</reference>
<dbReference type="InterPro" id="IPR008386">
    <property type="entry name" value="ATP_synth_F0_esu_mt"/>
</dbReference>
<protein>
    <recommendedName>
        <fullName evidence="11">ATP synthase F(0) complex subunit e, mitochondrial</fullName>
    </recommendedName>
</protein>
<dbReference type="Pfam" id="PF05680">
    <property type="entry name" value="ATP-synt_E"/>
    <property type="match status" value="1"/>
</dbReference>
<dbReference type="AlphaFoldDB" id="A0A8H7ZBD5"/>
<evidence type="ECO:0000256" key="1">
    <source>
        <dbReference type="ARBA" id="ARBA00004273"/>
    </source>
</evidence>
<evidence type="ECO:0000256" key="8">
    <source>
        <dbReference type="ARBA" id="ARBA00023128"/>
    </source>
</evidence>
<keyword evidence="8 11" id="KW-0496">Mitochondrion</keyword>
<keyword evidence="10 11" id="KW-0066">ATP synthesis</keyword>
<keyword evidence="6 11" id="KW-0999">Mitochondrion inner membrane</keyword>
<dbReference type="Proteomes" id="UP000669133">
    <property type="component" value="Unassembled WGS sequence"/>
</dbReference>
<dbReference type="GO" id="GO:0045259">
    <property type="term" value="C:proton-transporting ATP synthase complex"/>
    <property type="evidence" value="ECO:0007669"/>
    <property type="project" value="UniProtKB-UniRule"/>
</dbReference>
<proteinExistence type="inferred from homology"/>
<comment type="similarity">
    <text evidence="2 11">Belongs to the ATPase e subunit family.</text>
</comment>
<dbReference type="EMBL" id="JAEOAQ010000004">
    <property type="protein sequence ID" value="KAG5418750.1"/>
    <property type="molecule type" value="Genomic_DNA"/>
</dbReference>
<comment type="subcellular location">
    <subcellularLocation>
        <location evidence="1 11">Mitochondrion inner membrane</location>
    </subcellularLocation>
</comment>
<evidence type="ECO:0000313" key="12">
    <source>
        <dbReference type="EMBL" id="KAG5418750.1"/>
    </source>
</evidence>
<comment type="function">
    <text evidence="11">Subunit e, of the mitochondrial membrane ATP synthase complex (F(1)F(0) ATP synthase or Complex V) that produces ATP from ADP in the presence of a proton gradient across the membrane which is generated by electron transport complexes of the respiratory chain. ATP synthase complex consist of a soluble F(1) head domain - the catalytic core - and a membrane F(1) domain - the membrane proton channel. These two domains are linked by a central stalk rotating inside the F(1) region and a stationary peripheral stalk. During catalysis, ATP synthesis in the catalytic domain of F(1) is coupled via a rotary mechanism of the central stalk subunits to proton translocation. In vivo, can only synthesize ATP although its ATP hydrolase activity can be activated artificially in vitro. Part of the complex F(0) domain.</text>
</comment>
<sequence>MSTTFNVLRYSALGAGIFYGAYHRYSLESSFAKQQAAKQWKHEEKLIAQAKAEYQKMANPQASKPATSGSINWEDPNLDFGKALESVIATLD</sequence>
<evidence type="ECO:0000313" key="13">
    <source>
        <dbReference type="Proteomes" id="UP000669133"/>
    </source>
</evidence>
<comment type="caution">
    <text evidence="12">The sequence shown here is derived from an EMBL/GenBank/DDBJ whole genome shotgun (WGS) entry which is preliminary data.</text>
</comment>
<evidence type="ECO:0000256" key="11">
    <source>
        <dbReference type="RuleBase" id="RU367005"/>
    </source>
</evidence>
<evidence type="ECO:0000256" key="3">
    <source>
        <dbReference type="ARBA" id="ARBA00022448"/>
    </source>
</evidence>
<dbReference type="RefSeq" id="XP_067547866.1">
    <property type="nucleotide sequence ID" value="XM_067692436.1"/>
</dbReference>